<proteinExistence type="predicted"/>
<feature type="domain" description="Plasmid pRiA4b Orf3-like" evidence="1">
    <location>
        <begin position="2"/>
        <end position="134"/>
    </location>
</feature>
<evidence type="ECO:0000259" key="3">
    <source>
        <dbReference type="Pfam" id="PF23988"/>
    </source>
</evidence>
<accession>A0A1U7PI45</accession>
<feature type="domain" description="DUF7309" evidence="3">
    <location>
        <begin position="199"/>
        <end position="363"/>
    </location>
</feature>
<evidence type="ECO:0000313" key="5">
    <source>
        <dbReference type="Proteomes" id="UP000187550"/>
    </source>
</evidence>
<dbReference type="InterPro" id="IPR012912">
    <property type="entry name" value="Plasmid_pRiA4b_Orf3-like"/>
</dbReference>
<organism evidence="4 5">
    <name type="scientific">Edaphobacillus lindanitolerans</name>
    <dbReference type="NCBI Taxonomy" id="550447"/>
    <lineage>
        <taxon>Bacteria</taxon>
        <taxon>Bacillati</taxon>
        <taxon>Bacillota</taxon>
        <taxon>Bacilli</taxon>
        <taxon>Bacillales</taxon>
        <taxon>Bacillaceae</taxon>
        <taxon>Edaphobacillus</taxon>
    </lineage>
</organism>
<dbReference type="OrthoDB" id="9801392at2"/>
<name>A0A1U7PI45_9BACI</name>
<sequence length="525" mass="57401">MIYELEIRLGAEPSVIGKLEVEPGITFGDLHFVLQEAFNKETSHVHGFFVRTRDGEGTAAHIGPGPRSGSDMPVPEIDEAAAVVGDWLKRPGDEVLYVHDLEAGPEHRIRLQSVKEAGHAGLDPRGMQSGEMPAEEYARPLTDDGSGCRLPGAPASAADKVPGGADDLMTGGEPGAWLVGDGSEQLGGDWDPEYVRAVWTDLLTRAKETAEKKPWQQLNSRQLIAVEDPMLDEPVFVSVLGSEGEEFGIVVYYGWEGYAYLKKKFDGTRSEDEEFYGMTGAAVYFEDRGNLTKDDYRLIKDLGYSFRGKKQWPVFRNFEPGYVPCLPGLEEAGLLANILLAVDTVVQIRQAGNEIPEFREGGQMLAFMETEDGMMAPEYIDRPKLAPEPPVPLMLGEEELMELKEMPTGTAACEYDLFRNPEAMAEVAGDRPFYPLISLSGDADTGALNGYDLLPSPQMAMLAQSAFAGTIGKNGILPGEVYLTEPVAACLKPLTDELGLKVKVVQRLGHMDRLKREVLAGLCRS</sequence>
<evidence type="ECO:0000259" key="2">
    <source>
        <dbReference type="Pfam" id="PF22007"/>
    </source>
</evidence>
<dbReference type="Pfam" id="PF07929">
    <property type="entry name" value="PRiA4_ORF3"/>
    <property type="match status" value="1"/>
</dbReference>
<dbReference type="RefSeq" id="WP_076757002.1">
    <property type="nucleotide sequence ID" value="NZ_FTPL01000001.1"/>
</dbReference>
<dbReference type="SUPFAM" id="SSF159941">
    <property type="entry name" value="MM3350-like"/>
    <property type="match status" value="1"/>
</dbReference>
<protein>
    <submittedName>
        <fullName evidence="4">PRiA4b ORF-3-like protein</fullName>
    </submittedName>
</protein>
<dbReference type="EMBL" id="FTPL01000001">
    <property type="protein sequence ID" value="SIT71589.1"/>
    <property type="molecule type" value="Genomic_DNA"/>
</dbReference>
<evidence type="ECO:0000259" key="1">
    <source>
        <dbReference type="Pfam" id="PF07929"/>
    </source>
</evidence>
<feature type="domain" description="DUF6930" evidence="2">
    <location>
        <begin position="400"/>
        <end position="518"/>
    </location>
</feature>
<gene>
    <name evidence="4" type="ORF">SAMN05428946_0749</name>
</gene>
<dbReference type="Pfam" id="PF22007">
    <property type="entry name" value="DUF6930"/>
    <property type="match status" value="1"/>
</dbReference>
<dbReference type="AlphaFoldDB" id="A0A1U7PI45"/>
<dbReference type="Proteomes" id="UP000187550">
    <property type="component" value="Unassembled WGS sequence"/>
</dbReference>
<evidence type="ECO:0000313" key="4">
    <source>
        <dbReference type="EMBL" id="SIT71589.1"/>
    </source>
</evidence>
<dbReference type="InterPro" id="IPR054216">
    <property type="entry name" value="DUF6930"/>
</dbReference>
<dbReference type="InterPro" id="IPR024047">
    <property type="entry name" value="MM3350-like_sf"/>
</dbReference>
<dbReference type="STRING" id="550447.SAMN05428946_0749"/>
<dbReference type="Pfam" id="PF23988">
    <property type="entry name" value="DUF7309"/>
    <property type="match status" value="1"/>
</dbReference>
<dbReference type="Gene3D" id="3.10.290.30">
    <property type="entry name" value="MM3350-like"/>
    <property type="match status" value="1"/>
</dbReference>
<keyword evidence="5" id="KW-1185">Reference proteome</keyword>
<dbReference type="InterPro" id="IPR055733">
    <property type="entry name" value="DUF7309"/>
</dbReference>
<reference evidence="5" key="1">
    <citation type="submission" date="2017-01" db="EMBL/GenBank/DDBJ databases">
        <authorList>
            <person name="Varghese N."/>
            <person name="Submissions S."/>
        </authorList>
    </citation>
    <scope>NUCLEOTIDE SEQUENCE [LARGE SCALE GENOMIC DNA]</scope>
    <source>
        <strain evidence="5">MNA4</strain>
    </source>
</reference>